<dbReference type="InterPro" id="IPR051842">
    <property type="entry name" value="uS12_prolyl_hydroxylase"/>
</dbReference>
<feature type="region of interest" description="Disordered" evidence="1">
    <location>
        <begin position="100"/>
        <end position="121"/>
    </location>
</feature>
<proteinExistence type="predicted"/>
<dbReference type="GO" id="GO:0016706">
    <property type="term" value="F:2-oxoglutarate-dependent dioxygenase activity"/>
    <property type="evidence" value="ECO:0007669"/>
    <property type="project" value="InterPro"/>
</dbReference>
<dbReference type="OrthoDB" id="430522at2759"/>
<protein>
    <recommendedName>
        <fullName evidence="2">Oxoglutarate/iron-dependent oxygenase C-terminal degradation domain-containing protein</fullName>
    </recommendedName>
</protein>
<dbReference type="GO" id="GO:0031418">
    <property type="term" value="F:L-ascorbic acid binding"/>
    <property type="evidence" value="ECO:0007669"/>
    <property type="project" value="InterPro"/>
</dbReference>
<evidence type="ECO:0000256" key="1">
    <source>
        <dbReference type="SAM" id="MobiDB-lite"/>
    </source>
</evidence>
<evidence type="ECO:0000313" key="3">
    <source>
        <dbReference type="EMBL" id="PNH00469.1"/>
    </source>
</evidence>
<dbReference type="Gene3D" id="3.60.130.20">
    <property type="entry name" value="Oxoglutarate/iron-dependent oxygenase, C-terminal degradation domain"/>
    <property type="match status" value="1"/>
</dbReference>
<evidence type="ECO:0000313" key="4">
    <source>
        <dbReference type="Proteomes" id="UP000236333"/>
    </source>
</evidence>
<keyword evidence="4" id="KW-1185">Reference proteome</keyword>
<dbReference type="InterPro" id="IPR019601">
    <property type="entry name" value="Oxoglutarate/Fe-dep_Oase_C"/>
</dbReference>
<dbReference type="Pfam" id="PF10637">
    <property type="entry name" value="Ofd1_CTDD"/>
    <property type="match status" value="1"/>
</dbReference>
<name>A0A2J7ZJM4_9CHLO</name>
<evidence type="ECO:0000259" key="2">
    <source>
        <dbReference type="Pfam" id="PF10637"/>
    </source>
</evidence>
<feature type="compositionally biased region" description="Polar residues" evidence="1">
    <location>
        <begin position="104"/>
        <end position="114"/>
    </location>
</feature>
<dbReference type="AlphaFoldDB" id="A0A2J7ZJM4"/>
<dbReference type="GO" id="GO:0005506">
    <property type="term" value="F:iron ion binding"/>
    <property type="evidence" value="ECO:0007669"/>
    <property type="project" value="InterPro"/>
</dbReference>
<dbReference type="PANTHER" id="PTHR12117:SF0">
    <property type="entry name" value="PROLYL 3-HYDROXYLASE OGFOD1"/>
    <property type="match status" value="1"/>
</dbReference>
<dbReference type="Proteomes" id="UP000236333">
    <property type="component" value="Unassembled WGS sequence"/>
</dbReference>
<feature type="domain" description="Oxoglutarate/iron-dependent oxygenase C-terminal degradation" evidence="2">
    <location>
        <begin position="9"/>
        <end position="234"/>
    </location>
</feature>
<comment type="caution">
    <text evidence="3">The sequence shown here is derived from an EMBL/GenBank/DDBJ whole genome shotgun (WGS) entry which is preliminary data.</text>
</comment>
<reference evidence="3 4" key="1">
    <citation type="journal article" date="2017" name="Mol. Biol. Evol.">
        <title>The 4-celled Tetrabaena socialis nuclear genome reveals the essential components for genetic control of cell number at the origin of multicellularity in the volvocine lineage.</title>
        <authorList>
            <person name="Featherston J."/>
            <person name="Arakaki Y."/>
            <person name="Hanschen E.R."/>
            <person name="Ferris P.J."/>
            <person name="Michod R.E."/>
            <person name="Olson B.J.S.C."/>
            <person name="Nozaki H."/>
            <person name="Durand P.M."/>
        </authorList>
    </citation>
    <scope>NUCLEOTIDE SEQUENCE [LARGE SCALE GENOMIC DNA]</scope>
    <source>
        <strain evidence="3 4">NIES-571</strain>
    </source>
</reference>
<dbReference type="PANTHER" id="PTHR12117">
    <property type="entry name" value="HISTONE ACETYLTRANSFERASE COMPLEX"/>
    <property type="match status" value="1"/>
</dbReference>
<gene>
    <name evidence="3" type="ORF">TSOC_013705</name>
</gene>
<feature type="non-terminal residue" evidence="3">
    <location>
        <position position="1"/>
    </location>
</feature>
<accession>A0A2J7ZJM4</accession>
<organism evidence="3 4">
    <name type="scientific">Tetrabaena socialis</name>
    <dbReference type="NCBI Taxonomy" id="47790"/>
    <lineage>
        <taxon>Eukaryota</taxon>
        <taxon>Viridiplantae</taxon>
        <taxon>Chlorophyta</taxon>
        <taxon>core chlorophytes</taxon>
        <taxon>Chlorophyceae</taxon>
        <taxon>CS clade</taxon>
        <taxon>Chlamydomonadales</taxon>
        <taxon>Tetrabaenaceae</taxon>
        <taxon>Tetrabaena</taxon>
    </lineage>
</organism>
<dbReference type="InterPro" id="IPR043044">
    <property type="entry name" value="TPA1/Ofd1_C"/>
</dbReference>
<dbReference type="EMBL" id="PGGS01001380">
    <property type="protein sequence ID" value="PNH00469.1"/>
    <property type="molecule type" value="Genomic_DNA"/>
</dbReference>
<sequence length="246" mass="25850">GASALSDDDLALLVRWLNPVYLSEAAWPRVQARFEEDGSVQLHNFLKKGLAEQIMAGCLAEDAADGLGAKQLPRYEAGVRDGWGPVGPPHKQRYLRYGPAPEAATTNGSDSANGHTPAAAPAPAASAGALLERVRRELLCSGAFCRLLKALTSITLLGQTGEVRRFRPGLDYTVAHYGIMTTDPRLDVVLTFVNDATDEAASAWQAGEVGGFEAYLLADEEGPEGGGGAAEVYRVNVGGGGERGGE</sequence>